<evidence type="ECO:0000256" key="10">
    <source>
        <dbReference type="RuleBase" id="RU366011"/>
    </source>
</evidence>
<accession>A0A6J2BYV9</accession>
<dbReference type="InterPro" id="IPR036249">
    <property type="entry name" value="Thioredoxin-like_sf"/>
</dbReference>
<dbReference type="EC" id="1.11.1.24" evidence="10"/>
<dbReference type="SUPFAM" id="SSF52833">
    <property type="entry name" value="Thioredoxin-like"/>
    <property type="match status" value="1"/>
</dbReference>
<comment type="similarity">
    <text evidence="3 10">Belongs to the peroxiredoxin family. Prx5 subfamily.</text>
</comment>
<dbReference type="GO" id="GO:0034599">
    <property type="term" value="P:cellular response to oxidative stress"/>
    <property type="evidence" value="ECO:0007669"/>
    <property type="project" value="InterPro"/>
</dbReference>
<dbReference type="GO" id="GO:0005782">
    <property type="term" value="C:peroxisomal matrix"/>
    <property type="evidence" value="ECO:0007669"/>
    <property type="project" value="UniProtKB-SubCell"/>
</dbReference>
<feature type="domain" description="Thioredoxin" evidence="12">
    <location>
        <begin position="161"/>
        <end position="319"/>
    </location>
</feature>
<evidence type="ECO:0000256" key="4">
    <source>
        <dbReference type="ARBA" id="ARBA00022559"/>
    </source>
</evidence>
<dbReference type="FunFam" id="3.40.30.10:FF:000020">
    <property type="entry name" value="Peroxiredoxin"/>
    <property type="match status" value="1"/>
</dbReference>
<evidence type="ECO:0000256" key="7">
    <source>
        <dbReference type="ARBA" id="ARBA00023284"/>
    </source>
</evidence>
<dbReference type="InterPro" id="IPR013740">
    <property type="entry name" value="Redoxin"/>
</dbReference>
<organism evidence="13 14">
    <name type="scientific">Zalophus californianus</name>
    <name type="common">California sealion</name>
    <dbReference type="NCBI Taxonomy" id="9704"/>
    <lineage>
        <taxon>Eukaryota</taxon>
        <taxon>Metazoa</taxon>
        <taxon>Chordata</taxon>
        <taxon>Craniata</taxon>
        <taxon>Vertebrata</taxon>
        <taxon>Euteleostomi</taxon>
        <taxon>Mammalia</taxon>
        <taxon>Eutheria</taxon>
        <taxon>Laurasiatheria</taxon>
        <taxon>Carnivora</taxon>
        <taxon>Caniformia</taxon>
        <taxon>Pinnipedia</taxon>
        <taxon>Otariidae</taxon>
        <taxon>Zalophus</taxon>
    </lineage>
</organism>
<evidence type="ECO:0000259" key="12">
    <source>
        <dbReference type="PROSITE" id="PS51352"/>
    </source>
</evidence>
<dbReference type="CTD" id="25824"/>
<dbReference type="Pfam" id="PF08534">
    <property type="entry name" value="Redoxin"/>
    <property type="match status" value="1"/>
</dbReference>
<dbReference type="PANTHER" id="PTHR10430:SF16">
    <property type="entry name" value="PEROXIREDOXIN-5, MITOCHONDRIAL"/>
    <property type="match status" value="1"/>
</dbReference>
<dbReference type="CDD" id="cd03013">
    <property type="entry name" value="PRX5_like"/>
    <property type="match status" value="1"/>
</dbReference>
<reference evidence="14" key="1">
    <citation type="submission" date="2025-08" db="UniProtKB">
        <authorList>
            <consortium name="RefSeq"/>
        </authorList>
    </citation>
    <scope>IDENTIFICATION</scope>
    <source>
        <tissue evidence="14">Blood</tissue>
    </source>
</reference>
<dbReference type="InterPro" id="IPR037944">
    <property type="entry name" value="PRX5-like"/>
</dbReference>
<evidence type="ECO:0000256" key="6">
    <source>
        <dbReference type="ARBA" id="ARBA00023002"/>
    </source>
</evidence>
<dbReference type="RefSeq" id="XP_027435477.2">
    <property type="nucleotide sequence ID" value="XM_027579676.2"/>
</dbReference>
<dbReference type="GeneID" id="113914450"/>
<dbReference type="OrthoDB" id="1882547at2759"/>
<evidence type="ECO:0000313" key="13">
    <source>
        <dbReference type="Proteomes" id="UP000515165"/>
    </source>
</evidence>
<dbReference type="InterPro" id="IPR013766">
    <property type="entry name" value="Thioredoxin_domain"/>
</dbReference>
<feature type="compositionally biased region" description="Low complexity" evidence="11">
    <location>
        <begin position="42"/>
        <end position="57"/>
    </location>
</feature>
<evidence type="ECO:0000256" key="1">
    <source>
        <dbReference type="ARBA" id="ARBA00003330"/>
    </source>
</evidence>
<keyword evidence="13" id="KW-1185">Reference proteome</keyword>
<name>A0A6J2BYV9_ZALCA</name>
<evidence type="ECO:0000256" key="11">
    <source>
        <dbReference type="SAM" id="MobiDB-lite"/>
    </source>
</evidence>
<evidence type="ECO:0000256" key="2">
    <source>
        <dbReference type="ARBA" id="ARBA00004253"/>
    </source>
</evidence>
<sequence>MARRSGSGEHAGTSRASRVEVFEKLCRITRSYRKRPTERSRSSAPARAPRPAHWRSLSGGGHGRGSASRGGDTPGHSPPGPAPCRGSDARAERQCALSLCMSFVQLRVLSCRAGSGLVRAAAVGSSASTPSRAGGCRQPGREWTLGGAYGFRSAASAMAPIKVGDAIPSVVVFEGNPGNKVNLAELFKGKKGVLFGVPGAFTPGCSKTHLPGFVQQAEALKAKGVQVVACLCVNDVFVTEEWGRAHNSGGKVRLLADPTGAFGKETDLLLDDSLVSLFGNRRLKRFSMVVEEGIVKSLNVEPDGTGLTCSLAPNILSQL</sequence>
<dbReference type="GO" id="GO:0045454">
    <property type="term" value="P:cell redox homeostasis"/>
    <property type="evidence" value="ECO:0007669"/>
    <property type="project" value="TreeGrafter"/>
</dbReference>
<gene>
    <name evidence="14" type="primary">PRDX5</name>
</gene>
<evidence type="ECO:0000256" key="3">
    <source>
        <dbReference type="ARBA" id="ARBA00010505"/>
    </source>
</evidence>
<proteinExistence type="inferred from homology"/>
<dbReference type="GO" id="GO:0008379">
    <property type="term" value="F:thioredoxin peroxidase activity"/>
    <property type="evidence" value="ECO:0007669"/>
    <property type="project" value="InterPro"/>
</dbReference>
<feature type="active site" description="Cysteine sulfenic acid (-SOH) intermediate" evidence="9">
    <location>
        <position position="205"/>
    </location>
</feature>
<dbReference type="AlphaFoldDB" id="A0A6J2BYV9"/>
<keyword evidence="5 10" id="KW-0049">Antioxidant</keyword>
<dbReference type="PROSITE" id="PS51352">
    <property type="entry name" value="THIOREDOXIN_2"/>
    <property type="match status" value="1"/>
</dbReference>
<evidence type="ECO:0000256" key="8">
    <source>
        <dbReference type="ARBA" id="ARBA00049091"/>
    </source>
</evidence>
<dbReference type="KEGG" id="zca:113914450"/>
<evidence type="ECO:0000256" key="5">
    <source>
        <dbReference type="ARBA" id="ARBA00022862"/>
    </source>
</evidence>
<dbReference type="GO" id="GO:0005739">
    <property type="term" value="C:mitochondrion"/>
    <property type="evidence" value="ECO:0007669"/>
    <property type="project" value="TreeGrafter"/>
</dbReference>
<keyword evidence="7 10" id="KW-0676">Redox-active center</keyword>
<dbReference type="Proteomes" id="UP000515165">
    <property type="component" value="Chromosome 11"/>
</dbReference>
<comment type="function">
    <text evidence="1">Thiol-specific peroxidase that catalyzes the reduction of hydrogen peroxide and organic hydroperoxides to water and alcohols, respectively. Plays a role in cell protection against oxidative stress by detoxifying peroxides and as sensor of hydrogen peroxide-mediated signaling events.</text>
</comment>
<protein>
    <recommendedName>
        <fullName evidence="10">Peroxiredoxin-5</fullName>
        <ecNumber evidence="10">1.11.1.24</ecNumber>
    </recommendedName>
</protein>
<keyword evidence="6 10" id="KW-0560">Oxidoreductase</keyword>
<evidence type="ECO:0000313" key="14">
    <source>
        <dbReference type="RefSeq" id="XP_027435477.2"/>
    </source>
</evidence>
<evidence type="ECO:0000256" key="9">
    <source>
        <dbReference type="PIRSR" id="PIRSR637944-1"/>
    </source>
</evidence>
<dbReference type="PANTHER" id="PTHR10430">
    <property type="entry name" value="PEROXIREDOXIN"/>
    <property type="match status" value="1"/>
</dbReference>
<comment type="catalytic activity">
    <reaction evidence="8 10">
        <text>a hydroperoxide + [thioredoxin]-dithiol = an alcohol + [thioredoxin]-disulfide + H2O</text>
        <dbReference type="Rhea" id="RHEA:62620"/>
        <dbReference type="Rhea" id="RHEA-COMP:10698"/>
        <dbReference type="Rhea" id="RHEA-COMP:10700"/>
        <dbReference type="ChEBI" id="CHEBI:15377"/>
        <dbReference type="ChEBI" id="CHEBI:29950"/>
        <dbReference type="ChEBI" id="CHEBI:30879"/>
        <dbReference type="ChEBI" id="CHEBI:35924"/>
        <dbReference type="ChEBI" id="CHEBI:50058"/>
        <dbReference type="EC" id="1.11.1.24"/>
    </reaction>
</comment>
<dbReference type="Gene3D" id="3.40.30.10">
    <property type="entry name" value="Glutaredoxin"/>
    <property type="match status" value="1"/>
</dbReference>
<comment type="subcellular location">
    <subcellularLocation>
        <location evidence="2">Peroxisome matrix</location>
    </subcellularLocation>
</comment>
<feature type="region of interest" description="Disordered" evidence="11">
    <location>
        <begin position="32"/>
        <end position="87"/>
    </location>
</feature>
<dbReference type="GO" id="GO:0042744">
    <property type="term" value="P:hydrogen peroxide catabolic process"/>
    <property type="evidence" value="ECO:0007669"/>
    <property type="project" value="TreeGrafter"/>
</dbReference>
<keyword evidence="4 10" id="KW-0575">Peroxidase</keyword>